<reference evidence="1" key="2">
    <citation type="journal article" date="2015" name="Data Brief">
        <title>Shoot transcriptome of the giant reed, Arundo donax.</title>
        <authorList>
            <person name="Barrero R.A."/>
            <person name="Guerrero F.D."/>
            <person name="Moolhuijzen P."/>
            <person name="Goolsby J.A."/>
            <person name="Tidwell J."/>
            <person name="Bellgard S.E."/>
            <person name="Bellgard M.I."/>
        </authorList>
    </citation>
    <scope>NUCLEOTIDE SEQUENCE</scope>
    <source>
        <tissue evidence="1">Shoot tissue taken approximately 20 cm above the soil surface</tissue>
    </source>
</reference>
<name>A0A0A9GTT7_ARUDO</name>
<protein>
    <submittedName>
        <fullName evidence="1">Uncharacterized protein</fullName>
    </submittedName>
</protein>
<proteinExistence type="predicted"/>
<dbReference type="EMBL" id="GBRH01169456">
    <property type="protein sequence ID" value="JAE28440.1"/>
    <property type="molecule type" value="Transcribed_RNA"/>
</dbReference>
<dbReference type="AlphaFoldDB" id="A0A0A9GTT7"/>
<sequence>MPILERCQNLAAYFFKRVCRRLAWFAHGKFSIALLFHGKCS</sequence>
<accession>A0A0A9GTT7</accession>
<evidence type="ECO:0000313" key="1">
    <source>
        <dbReference type="EMBL" id="JAE28440.1"/>
    </source>
</evidence>
<organism evidence="1">
    <name type="scientific">Arundo donax</name>
    <name type="common">Giant reed</name>
    <name type="synonym">Donax arundinaceus</name>
    <dbReference type="NCBI Taxonomy" id="35708"/>
    <lineage>
        <taxon>Eukaryota</taxon>
        <taxon>Viridiplantae</taxon>
        <taxon>Streptophyta</taxon>
        <taxon>Embryophyta</taxon>
        <taxon>Tracheophyta</taxon>
        <taxon>Spermatophyta</taxon>
        <taxon>Magnoliopsida</taxon>
        <taxon>Liliopsida</taxon>
        <taxon>Poales</taxon>
        <taxon>Poaceae</taxon>
        <taxon>PACMAD clade</taxon>
        <taxon>Arundinoideae</taxon>
        <taxon>Arundineae</taxon>
        <taxon>Arundo</taxon>
    </lineage>
</organism>
<reference evidence="1" key="1">
    <citation type="submission" date="2014-09" db="EMBL/GenBank/DDBJ databases">
        <authorList>
            <person name="Magalhaes I.L.F."/>
            <person name="Oliveira U."/>
            <person name="Santos F.R."/>
            <person name="Vidigal T.H.D.A."/>
            <person name="Brescovit A.D."/>
            <person name="Santos A.J."/>
        </authorList>
    </citation>
    <scope>NUCLEOTIDE SEQUENCE</scope>
    <source>
        <tissue evidence="1">Shoot tissue taken approximately 20 cm above the soil surface</tissue>
    </source>
</reference>